<gene>
    <name evidence="1" type="ORF">AVEN_24740_1</name>
</gene>
<comment type="caution">
    <text evidence="1">The sequence shown here is derived from an EMBL/GenBank/DDBJ whole genome shotgun (WGS) entry which is preliminary data.</text>
</comment>
<evidence type="ECO:0000313" key="2">
    <source>
        <dbReference type="Proteomes" id="UP000499080"/>
    </source>
</evidence>
<reference evidence="1 2" key="1">
    <citation type="journal article" date="2019" name="Sci. Rep.">
        <title>Orb-weaving spider Araneus ventricosus genome elucidates the spidroin gene catalogue.</title>
        <authorList>
            <person name="Kono N."/>
            <person name="Nakamura H."/>
            <person name="Ohtoshi R."/>
            <person name="Moran D.A.P."/>
            <person name="Shinohara A."/>
            <person name="Yoshida Y."/>
            <person name="Fujiwara M."/>
            <person name="Mori M."/>
            <person name="Tomita M."/>
            <person name="Arakawa K."/>
        </authorList>
    </citation>
    <scope>NUCLEOTIDE SEQUENCE [LARGE SCALE GENOMIC DNA]</scope>
</reference>
<dbReference type="Proteomes" id="UP000499080">
    <property type="component" value="Unassembled WGS sequence"/>
</dbReference>
<name>A0A4Y2KXX0_ARAVE</name>
<protein>
    <submittedName>
        <fullName evidence="1">Uncharacterized protein</fullName>
    </submittedName>
</protein>
<accession>A0A4Y2KXX0</accession>
<keyword evidence="2" id="KW-1185">Reference proteome</keyword>
<proteinExistence type="predicted"/>
<organism evidence="1 2">
    <name type="scientific">Araneus ventricosus</name>
    <name type="common">Orbweaver spider</name>
    <name type="synonym">Epeira ventricosa</name>
    <dbReference type="NCBI Taxonomy" id="182803"/>
    <lineage>
        <taxon>Eukaryota</taxon>
        <taxon>Metazoa</taxon>
        <taxon>Ecdysozoa</taxon>
        <taxon>Arthropoda</taxon>
        <taxon>Chelicerata</taxon>
        <taxon>Arachnida</taxon>
        <taxon>Araneae</taxon>
        <taxon>Araneomorphae</taxon>
        <taxon>Entelegynae</taxon>
        <taxon>Araneoidea</taxon>
        <taxon>Araneidae</taxon>
        <taxon>Araneus</taxon>
    </lineage>
</organism>
<dbReference type="AlphaFoldDB" id="A0A4Y2KXX0"/>
<dbReference type="EMBL" id="BGPR01005121">
    <property type="protein sequence ID" value="GBN06989.1"/>
    <property type="molecule type" value="Genomic_DNA"/>
</dbReference>
<sequence length="88" mass="10109">MVGKRDFQRFLLDAGEAQDNAACPWRQNEGSRQCENYDPISIRNRDMEILLENSMSRRALSEKQLIPRCSIEGIISLDSCSQCELVRC</sequence>
<evidence type="ECO:0000313" key="1">
    <source>
        <dbReference type="EMBL" id="GBN06989.1"/>
    </source>
</evidence>